<feature type="transmembrane region" description="Helical" evidence="2">
    <location>
        <begin position="190"/>
        <end position="209"/>
    </location>
</feature>
<dbReference type="Pfam" id="PF23585">
    <property type="entry name" value="DUF7137"/>
    <property type="match status" value="1"/>
</dbReference>
<name>A0A8H6RZQ7_9AGAR</name>
<keyword evidence="2" id="KW-0472">Membrane</keyword>
<evidence type="ECO:0000313" key="5">
    <source>
        <dbReference type="Proteomes" id="UP000636479"/>
    </source>
</evidence>
<feature type="domain" description="DUF7137" evidence="3">
    <location>
        <begin position="42"/>
        <end position="179"/>
    </location>
</feature>
<sequence length="213" mass="21738">MSAPVSPSGAASGASSGTSSGAPSGNPVAPSGSATSAIPQTLPPGGATITQPPQTATSYFKIAPNQLITFGWNLTSVVRTPTSLTISAVGANGNTYAVGPDEQGRVPGTATQVVWDVYSYQQAHPGTQLAQAQYTLHIFDERGPTATAQAGLMSPNTALTFALYTPQGYTPLADGWSCTGCNGALAARPAAFGLLFTFLIMLISGIRIFRSRA</sequence>
<evidence type="ECO:0000313" key="4">
    <source>
        <dbReference type="EMBL" id="KAF7289822.1"/>
    </source>
</evidence>
<keyword evidence="5" id="KW-1185">Reference proteome</keyword>
<evidence type="ECO:0000259" key="3">
    <source>
        <dbReference type="Pfam" id="PF23585"/>
    </source>
</evidence>
<comment type="caution">
    <text evidence="4">The sequence shown here is derived from an EMBL/GenBank/DDBJ whole genome shotgun (WGS) entry which is preliminary data.</text>
</comment>
<dbReference type="OrthoDB" id="2435509at2759"/>
<dbReference type="PANTHER" id="PTHR42028:SF1">
    <property type="entry name" value="YALI0E30657P"/>
    <property type="match status" value="1"/>
</dbReference>
<dbReference type="GeneID" id="59352511"/>
<reference evidence="4" key="1">
    <citation type="submission" date="2020-05" db="EMBL/GenBank/DDBJ databases">
        <title>Mycena genomes resolve the evolution of fungal bioluminescence.</title>
        <authorList>
            <person name="Tsai I.J."/>
        </authorList>
    </citation>
    <scope>NUCLEOTIDE SEQUENCE</scope>
    <source>
        <strain evidence="4">171206Taipei</strain>
    </source>
</reference>
<dbReference type="RefSeq" id="XP_037213551.1">
    <property type="nucleotide sequence ID" value="XM_037369995.1"/>
</dbReference>
<feature type="compositionally biased region" description="Low complexity" evidence="1">
    <location>
        <begin position="1"/>
        <end position="25"/>
    </location>
</feature>
<feature type="region of interest" description="Disordered" evidence="1">
    <location>
        <begin position="1"/>
        <end position="52"/>
    </location>
</feature>
<dbReference type="Proteomes" id="UP000636479">
    <property type="component" value="Unassembled WGS sequence"/>
</dbReference>
<accession>A0A8H6RZQ7</accession>
<evidence type="ECO:0000256" key="2">
    <source>
        <dbReference type="SAM" id="Phobius"/>
    </source>
</evidence>
<dbReference type="InterPro" id="IPR055561">
    <property type="entry name" value="DUF7137"/>
</dbReference>
<evidence type="ECO:0000256" key="1">
    <source>
        <dbReference type="SAM" id="MobiDB-lite"/>
    </source>
</evidence>
<keyword evidence="2" id="KW-0812">Transmembrane</keyword>
<gene>
    <name evidence="4" type="ORF">MIND_01356500</name>
</gene>
<dbReference type="PANTHER" id="PTHR42028">
    <property type="entry name" value="CHROMOSOME 1, WHOLE GENOME SHOTGUN SEQUENCE"/>
    <property type="match status" value="1"/>
</dbReference>
<protein>
    <recommendedName>
        <fullName evidence="3">DUF7137 domain-containing protein</fullName>
    </recommendedName>
</protein>
<organism evidence="4 5">
    <name type="scientific">Mycena indigotica</name>
    <dbReference type="NCBI Taxonomy" id="2126181"/>
    <lineage>
        <taxon>Eukaryota</taxon>
        <taxon>Fungi</taxon>
        <taxon>Dikarya</taxon>
        <taxon>Basidiomycota</taxon>
        <taxon>Agaricomycotina</taxon>
        <taxon>Agaricomycetes</taxon>
        <taxon>Agaricomycetidae</taxon>
        <taxon>Agaricales</taxon>
        <taxon>Marasmiineae</taxon>
        <taxon>Mycenaceae</taxon>
        <taxon>Mycena</taxon>
    </lineage>
</organism>
<keyword evidence="2" id="KW-1133">Transmembrane helix</keyword>
<proteinExistence type="predicted"/>
<dbReference type="EMBL" id="JACAZF010000016">
    <property type="protein sequence ID" value="KAF7289822.1"/>
    <property type="molecule type" value="Genomic_DNA"/>
</dbReference>
<dbReference type="AlphaFoldDB" id="A0A8H6RZQ7"/>